<feature type="domain" description="Ig-like" evidence="3">
    <location>
        <begin position="50"/>
        <end position="89"/>
    </location>
</feature>
<dbReference type="InterPro" id="IPR036179">
    <property type="entry name" value="Ig-like_dom_sf"/>
</dbReference>
<feature type="domain" description="Ig-like" evidence="3">
    <location>
        <begin position="313"/>
        <end position="414"/>
    </location>
</feature>
<gene>
    <name evidence="4" type="ORF">EVAR_37783_1</name>
</gene>
<evidence type="ECO:0000313" key="5">
    <source>
        <dbReference type="Proteomes" id="UP000299102"/>
    </source>
</evidence>
<keyword evidence="2" id="KW-1133">Transmembrane helix</keyword>
<evidence type="ECO:0000259" key="3">
    <source>
        <dbReference type="PROSITE" id="PS50835"/>
    </source>
</evidence>
<sequence>MHLVCPYSNVYGRLGDAAVSVGDAYRCWFVRMLNVCLWGGIKVTFSDMVPKSVRLLDKPVQLVAGSPTTMRCVAEGSRPPAMITWFKDNRSFAGDQANPPVVTLTLGSTLNPSEIKEGDDVYFECAVRANPREHRISWYHHDRQVTQNMTSGIILSTRSLVLQKVTRQEAGEYSCRSANARGETSSESVHLRVQCKCFSESLKNRPNVNRTRTRMVPYHGIILNTRRRRESAAGAGDGSGSPSFLRSADRSVIAAPAARRPPPAAARAGRGGGGRNSKSSKLLPILRFAENVYSAGIVLEVHAGPGPGVRSPPTGALIEGTLIIAPVCAHRSPQVVGAALDEALRVRCSVHADPADVTFLWQFNNSGESFDVSPARYGTVNGSTSELRYTPASERDYGALTCRGTNAVGRQAVPCIFQIVPAARPSALRNCTLNTGNDSLWQTQDQQYNDWLVIRCIAGYDGGLPQHGVLEAVDLTTGMHRFNVTANETDGMMTFAVPAAALWPSAGPLRLTVHSRNDKGPSEKVTLNALAYHDPERRTDGHGSIINGVTTGIVWGVGLTLAVCVGASLAGVAVSRRKSRTVSKPQPPELQLNAPDGQYVVAYTLKPALHAQPDILNPPLDGDPKDGTLGRTPLLKNGAMLVGEEWEERSAPDALETHRISQFKNQPLSSQPLLAGPTALSRRELCIAEEIPGPESCV</sequence>
<feature type="transmembrane region" description="Helical" evidence="2">
    <location>
        <begin position="553"/>
        <end position="574"/>
    </location>
</feature>
<dbReference type="SUPFAM" id="SSF48726">
    <property type="entry name" value="Immunoglobulin"/>
    <property type="match status" value="2"/>
</dbReference>
<keyword evidence="2" id="KW-0812">Transmembrane</keyword>
<dbReference type="AlphaFoldDB" id="A0A4C1WQK4"/>
<dbReference type="SMART" id="SM00409">
    <property type="entry name" value="IG"/>
    <property type="match status" value="2"/>
</dbReference>
<dbReference type="InterPro" id="IPR013783">
    <property type="entry name" value="Ig-like_fold"/>
</dbReference>
<dbReference type="CDD" id="cd00096">
    <property type="entry name" value="Ig"/>
    <property type="match status" value="1"/>
</dbReference>
<dbReference type="EMBL" id="BGZK01000601">
    <property type="protein sequence ID" value="GBP52395.1"/>
    <property type="molecule type" value="Genomic_DNA"/>
</dbReference>
<evidence type="ECO:0000256" key="1">
    <source>
        <dbReference type="SAM" id="MobiDB-lite"/>
    </source>
</evidence>
<protein>
    <recommendedName>
        <fullName evidence="3">Ig-like domain-containing protein</fullName>
    </recommendedName>
</protein>
<dbReference type="PANTHER" id="PTHR23278:SF26">
    <property type="entry name" value="SIDESTEP III, ISOFORM O"/>
    <property type="match status" value="1"/>
</dbReference>
<evidence type="ECO:0000256" key="2">
    <source>
        <dbReference type="SAM" id="Phobius"/>
    </source>
</evidence>
<keyword evidence="5" id="KW-1185">Reference proteome</keyword>
<dbReference type="PROSITE" id="PS50835">
    <property type="entry name" value="IG_LIKE"/>
    <property type="match status" value="3"/>
</dbReference>
<dbReference type="InterPro" id="IPR003598">
    <property type="entry name" value="Ig_sub2"/>
</dbReference>
<name>A0A4C1WQK4_EUMVA</name>
<feature type="region of interest" description="Disordered" evidence="1">
    <location>
        <begin position="227"/>
        <end position="246"/>
    </location>
</feature>
<dbReference type="InterPro" id="IPR003599">
    <property type="entry name" value="Ig_sub"/>
</dbReference>
<dbReference type="Gene3D" id="2.60.40.10">
    <property type="entry name" value="Immunoglobulins"/>
    <property type="match status" value="3"/>
</dbReference>
<dbReference type="SMART" id="SM00408">
    <property type="entry name" value="IGc2"/>
    <property type="match status" value="2"/>
</dbReference>
<dbReference type="PANTHER" id="PTHR23278">
    <property type="entry name" value="SIDESTEP PROTEIN"/>
    <property type="match status" value="1"/>
</dbReference>
<organism evidence="4 5">
    <name type="scientific">Eumeta variegata</name>
    <name type="common">Bagworm moth</name>
    <name type="synonym">Eumeta japonica</name>
    <dbReference type="NCBI Taxonomy" id="151549"/>
    <lineage>
        <taxon>Eukaryota</taxon>
        <taxon>Metazoa</taxon>
        <taxon>Ecdysozoa</taxon>
        <taxon>Arthropoda</taxon>
        <taxon>Hexapoda</taxon>
        <taxon>Insecta</taxon>
        <taxon>Pterygota</taxon>
        <taxon>Neoptera</taxon>
        <taxon>Endopterygota</taxon>
        <taxon>Lepidoptera</taxon>
        <taxon>Glossata</taxon>
        <taxon>Ditrysia</taxon>
        <taxon>Tineoidea</taxon>
        <taxon>Psychidae</taxon>
        <taxon>Oiketicinae</taxon>
        <taxon>Eumeta</taxon>
    </lineage>
</organism>
<evidence type="ECO:0000313" key="4">
    <source>
        <dbReference type="EMBL" id="GBP52395.1"/>
    </source>
</evidence>
<feature type="region of interest" description="Disordered" evidence="1">
    <location>
        <begin position="253"/>
        <end position="278"/>
    </location>
</feature>
<proteinExistence type="predicted"/>
<dbReference type="OrthoDB" id="10055806at2759"/>
<accession>A0A4C1WQK4</accession>
<keyword evidence="2" id="KW-0472">Membrane</keyword>
<dbReference type="STRING" id="151549.A0A4C1WQK4"/>
<comment type="caution">
    <text evidence="4">The sequence shown here is derived from an EMBL/GenBank/DDBJ whole genome shotgun (WGS) entry which is preliminary data.</text>
</comment>
<feature type="domain" description="Ig-like" evidence="3">
    <location>
        <begin position="99"/>
        <end position="190"/>
    </location>
</feature>
<dbReference type="Pfam" id="PF13927">
    <property type="entry name" value="Ig_3"/>
    <property type="match status" value="1"/>
</dbReference>
<dbReference type="InterPro" id="IPR007110">
    <property type="entry name" value="Ig-like_dom"/>
</dbReference>
<reference evidence="4 5" key="1">
    <citation type="journal article" date="2019" name="Commun. Biol.">
        <title>The bagworm genome reveals a unique fibroin gene that provides high tensile strength.</title>
        <authorList>
            <person name="Kono N."/>
            <person name="Nakamura H."/>
            <person name="Ohtoshi R."/>
            <person name="Tomita M."/>
            <person name="Numata K."/>
            <person name="Arakawa K."/>
        </authorList>
    </citation>
    <scope>NUCLEOTIDE SEQUENCE [LARGE SCALE GENOMIC DNA]</scope>
</reference>
<dbReference type="Proteomes" id="UP000299102">
    <property type="component" value="Unassembled WGS sequence"/>
</dbReference>